<evidence type="ECO:0000313" key="2">
    <source>
        <dbReference type="Proteomes" id="UP000215914"/>
    </source>
</evidence>
<proteinExistence type="predicted"/>
<gene>
    <name evidence="1" type="ORF">HannXRQ_Chr09g0273881</name>
</gene>
<dbReference type="InParanoid" id="A0A251U1C4"/>
<name>A0A251U1C4_HELAN</name>
<protein>
    <submittedName>
        <fullName evidence="1">Uncharacterized protein</fullName>
    </submittedName>
</protein>
<accession>A0A251U1C4</accession>
<dbReference type="AlphaFoldDB" id="A0A251U1C4"/>
<organism evidence="1 2">
    <name type="scientific">Helianthus annuus</name>
    <name type="common">Common sunflower</name>
    <dbReference type="NCBI Taxonomy" id="4232"/>
    <lineage>
        <taxon>Eukaryota</taxon>
        <taxon>Viridiplantae</taxon>
        <taxon>Streptophyta</taxon>
        <taxon>Embryophyta</taxon>
        <taxon>Tracheophyta</taxon>
        <taxon>Spermatophyta</taxon>
        <taxon>Magnoliopsida</taxon>
        <taxon>eudicotyledons</taxon>
        <taxon>Gunneridae</taxon>
        <taxon>Pentapetalae</taxon>
        <taxon>asterids</taxon>
        <taxon>campanulids</taxon>
        <taxon>Asterales</taxon>
        <taxon>Asteraceae</taxon>
        <taxon>Asteroideae</taxon>
        <taxon>Heliantheae alliance</taxon>
        <taxon>Heliantheae</taxon>
        <taxon>Helianthus</taxon>
    </lineage>
</organism>
<sequence length="61" mass="7279">MYAWMLLENYKNKKKVLCSKKMKEVNMCVWVYVRSRERSQEELLLHNPSPSIPHKIEGVKG</sequence>
<evidence type="ECO:0000313" key="1">
    <source>
        <dbReference type="EMBL" id="OTG16666.1"/>
    </source>
</evidence>
<reference evidence="2" key="1">
    <citation type="journal article" date="2017" name="Nature">
        <title>The sunflower genome provides insights into oil metabolism, flowering and Asterid evolution.</title>
        <authorList>
            <person name="Badouin H."/>
            <person name="Gouzy J."/>
            <person name="Grassa C.J."/>
            <person name="Murat F."/>
            <person name="Staton S.E."/>
            <person name="Cottret L."/>
            <person name="Lelandais-Briere C."/>
            <person name="Owens G.L."/>
            <person name="Carrere S."/>
            <person name="Mayjonade B."/>
            <person name="Legrand L."/>
            <person name="Gill N."/>
            <person name="Kane N.C."/>
            <person name="Bowers J.E."/>
            <person name="Hubner S."/>
            <person name="Bellec A."/>
            <person name="Berard A."/>
            <person name="Berges H."/>
            <person name="Blanchet N."/>
            <person name="Boniface M.C."/>
            <person name="Brunel D."/>
            <person name="Catrice O."/>
            <person name="Chaidir N."/>
            <person name="Claudel C."/>
            <person name="Donnadieu C."/>
            <person name="Faraut T."/>
            <person name="Fievet G."/>
            <person name="Helmstetter N."/>
            <person name="King M."/>
            <person name="Knapp S.J."/>
            <person name="Lai Z."/>
            <person name="Le Paslier M.C."/>
            <person name="Lippi Y."/>
            <person name="Lorenzon L."/>
            <person name="Mandel J.R."/>
            <person name="Marage G."/>
            <person name="Marchand G."/>
            <person name="Marquand E."/>
            <person name="Bret-Mestries E."/>
            <person name="Morien E."/>
            <person name="Nambeesan S."/>
            <person name="Nguyen T."/>
            <person name="Pegot-Espagnet P."/>
            <person name="Pouilly N."/>
            <person name="Raftis F."/>
            <person name="Sallet E."/>
            <person name="Schiex T."/>
            <person name="Thomas J."/>
            <person name="Vandecasteele C."/>
            <person name="Vares D."/>
            <person name="Vear F."/>
            <person name="Vautrin S."/>
            <person name="Crespi M."/>
            <person name="Mangin B."/>
            <person name="Burke J.M."/>
            <person name="Salse J."/>
            <person name="Munos S."/>
            <person name="Vincourt P."/>
            <person name="Rieseberg L.H."/>
            <person name="Langlade N.B."/>
        </authorList>
    </citation>
    <scope>NUCLEOTIDE SEQUENCE [LARGE SCALE GENOMIC DNA]</scope>
    <source>
        <strain evidence="2">cv. SF193</strain>
    </source>
</reference>
<keyword evidence="2" id="KW-1185">Reference proteome</keyword>
<dbReference type="EMBL" id="CM007898">
    <property type="protein sequence ID" value="OTG16666.1"/>
    <property type="molecule type" value="Genomic_DNA"/>
</dbReference>
<dbReference type="Proteomes" id="UP000215914">
    <property type="component" value="Chromosome 9"/>
</dbReference>